<keyword evidence="4 11" id="KW-0863">Zinc-finger</keyword>
<evidence type="ECO:0000256" key="6">
    <source>
        <dbReference type="ARBA" id="ARBA00023015"/>
    </source>
</evidence>
<evidence type="ECO:0000256" key="2">
    <source>
        <dbReference type="ARBA" id="ARBA00022723"/>
    </source>
</evidence>
<evidence type="ECO:0000313" key="14">
    <source>
        <dbReference type="Ensembl" id="ENSEBUP00000027555.1"/>
    </source>
</evidence>
<evidence type="ECO:0000259" key="13">
    <source>
        <dbReference type="PROSITE" id="PS50114"/>
    </source>
</evidence>
<dbReference type="SUPFAM" id="SSF57716">
    <property type="entry name" value="Glucocorticoid receptor-like (DNA-binding domain)"/>
    <property type="match status" value="2"/>
</dbReference>
<keyword evidence="9" id="KW-0804">Transcription</keyword>
<keyword evidence="6" id="KW-0805">Transcription regulation</keyword>
<dbReference type="InterPro" id="IPR016374">
    <property type="entry name" value="TF_GATA-2/3"/>
</dbReference>
<evidence type="ECO:0000313" key="15">
    <source>
        <dbReference type="Proteomes" id="UP000694388"/>
    </source>
</evidence>
<accession>A0A8C4RA91</accession>
<keyword evidence="5 11" id="KW-0862">Zinc</keyword>
<feature type="region of interest" description="Disordered" evidence="12">
    <location>
        <begin position="149"/>
        <end position="170"/>
    </location>
</feature>
<dbReference type="GO" id="GO:0045165">
    <property type="term" value="P:cell fate commitment"/>
    <property type="evidence" value="ECO:0007669"/>
    <property type="project" value="TreeGrafter"/>
</dbReference>
<dbReference type="Pfam" id="PF00320">
    <property type="entry name" value="GATA"/>
    <property type="match status" value="2"/>
</dbReference>
<dbReference type="PRINTS" id="PR00619">
    <property type="entry name" value="GATAZNFINGER"/>
</dbReference>
<dbReference type="Proteomes" id="UP000694388">
    <property type="component" value="Unplaced"/>
</dbReference>
<feature type="compositionally biased region" description="Basic residues" evidence="12">
    <location>
        <begin position="379"/>
        <end position="391"/>
    </location>
</feature>
<keyword evidence="8" id="KW-0010">Activator</keyword>
<dbReference type="PROSITE" id="PS50114">
    <property type="entry name" value="GATA_ZN_FINGER_2"/>
    <property type="match status" value="2"/>
</dbReference>
<dbReference type="GO" id="GO:0008270">
    <property type="term" value="F:zinc ion binding"/>
    <property type="evidence" value="ECO:0007669"/>
    <property type="project" value="UniProtKB-KW"/>
</dbReference>
<dbReference type="GO" id="GO:0005634">
    <property type="term" value="C:nucleus"/>
    <property type="evidence" value="ECO:0007669"/>
    <property type="project" value="UniProtKB-SubCell"/>
</dbReference>
<name>A0A8C4RA91_EPTBU</name>
<feature type="domain" description="GATA-type" evidence="13">
    <location>
        <begin position="326"/>
        <end position="379"/>
    </location>
</feature>
<dbReference type="PROSITE" id="PS00344">
    <property type="entry name" value="GATA_ZN_FINGER_1"/>
    <property type="match status" value="2"/>
</dbReference>
<keyword evidence="10" id="KW-0539">Nucleus</keyword>
<comment type="subcellular location">
    <subcellularLocation>
        <location evidence="1">Nucleus</location>
    </subcellularLocation>
</comment>
<feature type="zinc finger region" description="GATA-type 1" evidence="11">
    <location>
        <begin position="278"/>
        <end position="302"/>
    </location>
</feature>
<evidence type="ECO:0000256" key="4">
    <source>
        <dbReference type="ARBA" id="ARBA00022771"/>
    </source>
</evidence>
<dbReference type="PANTHER" id="PTHR10071">
    <property type="entry name" value="TRANSCRIPTION FACTOR GATA FAMILY MEMBER"/>
    <property type="match status" value="1"/>
</dbReference>
<dbReference type="GO" id="GO:0000122">
    <property type="term" value="P:negative regulation of transcription by RNA polymerase II"/>
    <property type="evidence" value="ECO:0007669"/>
    <property type="project" value="TreeGrafter"/>
</dbReference>
<evidence type="ECO:0000256" key="12">
    <source>
        <dbReference type="SAM" id="MobiDB-lite"/>
    </source>
</evidence>
<feature type="zinc finger region" description="GATA-type 2" evidence="11">
    <location>
        <begin position="332"/>
        <end position="356"/>
    </location>
</feature>
<protein>
    <submittedName>
        <fullName evidence="14">GATA binding protein 2</fullName>
    </submittedName>
</protein>
<evidence type="ECO:0000256" key="3">
    <source>
        <dbReference type="ARBA" id="ARBA00022737"/>
    </source>
</evidence>
<proteinExistence type="predicted"/>
<evidence type="ECO:0000256" key="1">
    <source>
        <dbReference type="ARBA" id="ARBA00004123"/>
    </source>
</evidence>
<dbReference type="InterPro" id="IPR000679">
    <property type="entry name" value="Znf_GATA"/>
</dbReference>
<sequence length="461" mass="50056">MDIDAEQPRWLPNHPGHLGLSPLDGAQHHPGLGYPEQGHVSMVPEDAETYFTTMESTGLPMSSYYPHGLANAGRVSSHHGYRTGLESSLNEMSQKLYTARLAGAQMSCQSLLPNAGLPWLDTAKPISAHHHPTSTPSVWQVNPFARPPLHSGASTYNGTPQSAPPYPLAPTPTHPHFFNFGALTPPLKDGLEKDADSLGIADGLKGEGMSPSRCLPTAAHLPIPTYPTYLPSTPDYGPALYSHQHSYPHPGGLLAIPSPSFAVKNKAKNRYSGEGRECVNCGATSTPLWRRDGTGHYLCNACGLYHKMNGHNRPLIKPKRRLSSSRRAGTVCANCQTTITTLWRRNNNGEPVCNACGLYFKLHNVNRPLSMKKESIQTRNRKMSTKSRKNQKSPEETAFVSEKLPPFTAAMSLHGSHMGPLGHMNAFSHSSGMLPMSTAVHPSVSFSFTPSHHSSMITAMG</sequence>
<feature type="domain" description="GATA-type" evidence="13">
    <location>
        <begin position="272"/>
        <end position="326"/>
    </location>
</feature>
<dbReference type="GO" id="GO:0000978">
    <property type="term" value="F:RNA polymerase II cis-regulatory region sequence-specific DNA binding"/>
    <property type="evidence" value="ECO:0007669"/>
    <property type="project" value="TreeGrafter"/>
</dbReference>
<dbReference type="InterPro" id="IPR013088">
    <property type="entry name" value="Znf_NHR/GATA"/>
</dbReference>
<keyword evidence="15" id="KW-1185">Reference proteome</keyword>
<dbReference type="OMA" id="SGEGREC"/>
<dbReference type="SMART" id="SM00401">
    <property type="entry name" value="ZnF_GATA"/>
    <property type="match status" value="2"/>
</dbReference>
<reference evidence="14" key="1">
    <citation type="submission" date="2025-05" db="UniProtKB">
        <authorList>
            <consortium name="Ensembl"/>
        </authorList>
    </citation>
    <scope>IDENTIFICATION</scope>
</reference>
<evidence type="ECO:0000256" key="7">
    <source>
        <dbReference type="ARBA" id="ARBA00023125"/>
    </source>
</evidence>
<dbReference type="Gene3D" id="3.30.50.10">
    <property type="entry name" value="Erythroid Transcription Factor GATA-1, subunit A"/>
    <property type="match status" value="2"/>
</dbReference>
<evidence type="ECO:0000256" key="5">
    <source>
        <dbReference type="ARBA" id="ARBA00022833"/>
    </source>
</evidence>
<evidence type="ECO:0000256" key="10">
    <source>
        <dbReference type="ARBA" id="ARBA00023242"/>
    </source>
</evidence>
<dbReference type="GO" id="GO:0045944">
    <property type="term" value="P:positive regulation of transcription by RNA polymerase II"/>
    <property type="evidence" value="ECO:0007669"/>
    <property type="project" value="TreeGrafter"/>
</dbReference>
<feature type="region of interest" description="Disordered" evidence="12">
    <location>
        <begin position="373"/>
        <end position="399"/>
    </location>
</feature>
<organism evidence="14 15">
    <name type="scientific">Eptatretus burgeri</name>
    <name type="common">Inshore hagfish</name>
    <dbReference type="NCBI Taxonomy" id="7764"/>
    <lineage>
        <taxon>Eukaryota</taxon>
        <taxon>Metazoa</taxon>
        <taxon>Chordata</taxon>
        <taxon>Craniata</taxon>
        <taxon>Vertebrata</taxon>
        <taxon>Cyclostomata</taxon>
        <taxon>Myxini</taxon>
        <taxon>Myxiniformes</taxon>
        <taxon>Myxinidae</taxon>
        <taxon>Eptatretinae</taxon>
        <taxon>Eptatretus</taxon>
    </lineage>
</organism>
<dbReference type="GeneTree" id="ENSGT00940000156315"/>
<dbReference type="FunFam" id="3.30.50.10:FF:000001">
    <property type="entry name" value="GATA transcription factor (GATAd)"/>
    <property type="match status" value="1"/>
</dbReference>
<dbReference type="AlphaFoldDB" id="A0A8C4RA91"/>
<dbReference type="CDD" id="cd00202">
    <property type="entry name" value="ZnF_GATA"/>
    <property type="match status" value="2"/>
</dbReference>
<feature type="region of interest" description="Disordered" evidence="12">
    <location>
        <begin position="1"/>
        <end position="38"/>
    </location>
</feature>
<dbReference type="Ensembl" id="ENSEBUT00000028131.1">
    <property type="protein sequence ID" value="ENSEBUP00000027555.1"/>
    <property type="gene ID" value="ENSEBUG00000016872.1"/>
</dbReference>
<dbReference type="FunFam" id="3.30.50.10:FF:000032">
    <property type="entry name" value="Transcription factor GATA-3"/>
    <property type="match status" value="1"/>
</dbReference>
<dbReference type="PANTHER" id="PTHR10071:SF281">
    <property type="entry name" value="BOX A-BINDING FACTOR-RELATED"/>
    <property type="match status" value="1"/>
</dbReference>
<evidence type="ECO:0000256" key="9">
    <source>
        <dbReference type="ARBA" id="ARBA00023163"/>
    </source>
</evidence>
<keyword evidence="3" id="KW-0677">Repeat</keyword>
<dbReference type="PIRSF" id="PIRSF003027">
    <property type="entry name" value="TF_GATA-1/2/3"/>
    <property type="match status" value="1"/>
</dbReference>
<dbReference type="Ensembl" id="ENSEBUT00000028133.1">
    <property type="protein sequence ID" value="ENSEBUP00000027556.1"/>
    <property type="gene ID" value="ENSEBUG00000016872.1"/>
</dbReference>
<dbReference type="GO" id="GO:0000981">
    <property type="term" value="F:DNA-binding transcription factor activity, RNA polymerase II-specific"/>
    <property type="evidence" value="ECO:0007669"/>
    <property type="project" value="InterPro"/>
</dbReference>
<evidence type="ECO:0000256" key="11">
    <source>
        <dbReference type="PIRSR" id="PIRSR003027-1"/>
    </source>
</evidence>
<keyword evidence="2 11" id="KW-0479">Metal-binding</keyword>
<dbReference type="InterPro" id="IPR039355">
    <property type="entry name" value="Transcription_factor_GATA"/>
</dbReference>
<evidence type="ECO:0000256" key="8">
    <source>
        <dbReference type="ARBA" id="ARBA00023159"/>
    </source>
</evidence>
<dbReference type="Ensembl" id="ENSEBUT00000028129.1">
    <property type="protein sequence ID" value="ENSEBUP00000027553.1"/>
    <property type="gene ID" value="ENSEBUG00000016872.1"/>
</dbReference>
<keyword evidence="7" id="KW-0238">DNA-binding</keyword>